<keyword evidence="6 8" id="KW-1133">Transmembrane helix</keyword>
<evidence type="ECO:0000259" key="9">
    <source>
        <dbReference type="PROSITE" id="PS50850"/>
    </source>
</evidence>
<dbReference type="NCBIfam" id="TIGR00711">
    <property type="entry name" value="efflux_EmrB"/>
    <property type="match status" value="1"/>
</dbReference>
<keyword evidence="4" id="KW-1003">Cell membrane</keyword>
<evidence type="ECO:0000256" key="3">
    <source>
        <dbReference type="ARBA" id="ARBA00022448"/>
    </source>
</evidence>
<keyword evidence="5 8" id="KW-0812">Transmembrane</keyword>
<protein>
    <submittedName>
        <fullName evidence="10">MFS transporter</fullName>
    </submittedName>
</protein>
<dbReference type="SUPFAM" id="SSF103473">
    <property type="entry name" value="MFS general substrate transporter"/>
    <property type="match status" value="1"/>
</dbReference>
<dbReference type="Pfam" id="PF07690">
    <property type="entry name" value="MFS_1"/>
    <property type="match status" value="1"/>
</dbReference>
<evidence type="ECO:0000256" key="2">
    <source>
        <dbReference type="ARBA" id="ARBA00008537"/>
    </source>
</evidence>
<evidence type="ECO:0000256" key="4">
    <source>
        <dbReference type="ARBA" id="ARBA00022475"/>
    </source>
</evidence>
<dbReference type="InterPro" id="IPR004638">
    <property type="entry name" value="EmrB-like"/>
</dbReference>
<feature type="domain" description="Major facilitator superfamily (MFS) profile" evidence="9">
    <location>
        <begin position="17"/>
        <end position="501"/>
    </location>
</feature>
<dbReference type="RefSeq" id="WP_117003196.1">
    <property type="nucleotide sequence ID" value="NZ_BMJS01000022.1"/>
</dbReference>
<feature type="transmembrane region" description="Helical" evidence="8">
    <location>
        <begin position="203"/>
        <end position="220"/>
    </location>
</feature>
<dbReference type="InterPro" id="IPR011701">
    <property type="entry name" value="MFS"/>
</dbReference>
<evidence type="ECO:0000256" key="8">
    <source>
        <dbReference type="SAM" id="Phobius"/>
    </source>
</evidence>
<name>A0A8J3E8T8_9GAMM</name>
<organism evidence="10 11">
    <name type="scientific">Cysteiniphilum litorale</name>
    <dbReference type="NCBI Taxonomy" id="2056700"/>
    <lineage>
        <taxon>Bacteria</taxon>
        <taxon>Pseudomonadati</taxon>
        <taxon>Pseudomonadota</taxon>
        <taxon>Gammaproteobacteria</taxon>
        <taxon>Thiotrichales</taxon>
        <taxon>Fastidiosibacteraceae</taxon>
        <taxon>Cysteiniphilum</taxon>
    </lineage>
</organism>
<dbReference type="Proteomes" id="UP000636949">
    <property type="component" value="Unassembled WGS sequence"/>
</dbReference>
<dbReference type="PANTHER" id="PTHR42718">
    <property type="entry name" value="MAJOR FACILITATOR SUPERFAMILY MULTIDRUG TRANSPORTER MFSC"/>
    <property type="match status" value="1"/>
</dbReference>
<comment type="caution">
    <text evidence="10">The sequence shown here is derived from an EMBL/GenBank/DDBJ whole genome shotgun (WGS) entry which is preliminary data.</text>
</comment>
<comment type="subcellular location">
    <subcellularLocation>
        <location evidence="1">Cell membrane</location>
        <topology evidence="1">Multi-pass membrane protein</topology>
    </subcellularLocation>
</comment>
<feature type="transmembrane region" description="Helical" evidence="8">
    <location>
        <begin position="82"/>
        <end position="102"/>
    </location>
</feature>
<dbReference type="Gene3D" id="1.20.1720.10">
    <property type="entry name" value="Multidrug resistance protein D"/>
    <property type="match status" value="1"/>
</dbReference>
<evidence type="ECO:0000256" key="1">
    <source>
        <dbReference type="ARBA" id="ARBA00004651"/>
    </source>
</evidence>
<evidence type="ECO:0000313" key="10">
    <source>
        <dbReference type="EMBL" id="GGG01487.1"/>
    </source>
</evidence>
<keyword evidence="11" id="KW-1185">Reference proteome</keyword>
<evidence type="ECO:0000256" key="5">
    <source>
        <dbReference type="ARBA" id="ARBA00022692"/>
    </source>
</evidence>
<sequence>MTQTTQQTISPTTKWLITITVMLAAMIEIIDTTIVNVALPDMAGSLGASTEEISWVVTSYIVSSAICMPLTGFFVRTIGRRRLLLINIIGFLIFSMLCGLSSSLGEMVFFRIMQGIFGASLVPLSQYVLRDTFPPKEQVKAMAVWGVGIMAAPVLGPTLGGYITDWINWRWIFYINVPVCLIAIVMALMFIRETKREKLNIDWVGLGLMALTIAALQIFLDRGNNDGWLSSHFILAMLIFWVITGLIFIIRGWFNPKNILNLHLFKDRNYAASCMLLVFYTAGIFGLMTVQPLVMQGFMNYSASLSGELMMPRGLAAAAAMMLIAPLAKRIDLRIIILLGIIFTAYGNYLYGQIPLMSDPWNLTYPGIIQGIGMGFFFVPVSTMALQTLRPQDLAEGSGMFSFFRNLGTSVGTSVMITVLSQQAQVAWNNMIKNINPANPNYQTWLQNTGWHAQDPTTLGVVAQTINTQANIIAFNDVAYLSYLLLAISIPFILLLSKPANTGLSMDH</sequence>
<dbReference type="PROSITE" id="PS50850">
    <property type="entry name" value="MFS"/>
    <property type="match status" value="1"/>
</dbReference>
<comment type="similarity">
    <text evidence="2">Belongs to the major facilitator superfamily. EmrB family.</text>
</comment>
<dbReference type="CDD" id="cd17503">
    <property type="entry name" value="MFS_LmrB_MDR_like"/>
    <property type="match status" value="1"/>
</dbReference>
<feature type="transmembrane region" description="Helical" evidence="8">
    <location>
        <begin position="232"/>
        <end position="250"/>
    </location>
</feature>
<dbReference type="Gene3D" id="1.20.1250.20">
    <property type="entry name" value="MFS general substrate transporter like domains"/>
    <property type="match status" value="1"/>
</dbReference>
<dbReference type="PRINTS" id="PR01036">
    <property type="entry name" value="TCRTETB"/>
</dbReference>
<evidence type="ECO:0000256" key="6">
    <source>
        <dbReference type="ARBA" id="ARBA00022989"/>
    </source>
</evidence>
<dbReference type="EMBL" id="BMJS01000022">
    <property type="protein sequence ID" value="GGG01487.1"/>
    <property type="molecule type" value="Genomic_DNA"/>
</dbReference>
<dbReference type="GO" id="GO:0022857">
    <property type="term" value="F:transmembrane transporter activity"/>
    <property type="evidence" value="ECO:0007669"/>
    <property type="project" value="InterPro"/>
</dbReference>
<feature type="transmembrane region" description="Helical" evidence="8">
    <location>
        <begin position="171"/>
        <end position="191"/>
    </location>
</feature>
<evidence type="ECO:0000256" key="7">
    <source>
        <dbReference type="ARBA" id="ARBA00023136"/>
    </source>
</evidence>
<dbReference type="OrthoDB" id="9812221at2"/>
<keyword evidence="7 8" id="KW-0472">Membrane</keyword>
<feature type="transmembrane region" description="Helical" evidence="8">
    <location>
        <begin position="335"/>
        <end position="351"/>
    </location>
</feature>
<gene>
    <name evidence="10" type="ORF">GCM10010995_18700</name>
</gene>
<feature type="transmembrane region" description="Helical" evidence="8">
    <location>
        <begin position="310"/>
        <end position="328"/>
    </location>
</feature>
<feature type="transmembrane region" description="Helical" evidence="8">
    <location>
        <begin position="363"/>
        <end position="386"/>
    </location>
</feature>
<feature type="transmembrane region" description="Helical" evidence="8">
    <location>
        <begin position="478"/>
        <end position="497"/>
    </location>
</feature>
<reference evidence="10" key="2">
    <citation type="submission" date="2020-09" db="EMBL/GenBank/DDBJ databases">
        <authorList>
            <person name="Sun Q."/>
            <person name="Zhou Y."/>
        </authorList>
    </citation>
    <scope>NUCLEOTIDE SEQUENCE</scope>
    <source>
        <strain evidence="10">CGMCC 1.15758</strain>
    </source>
</reference>
<feature type="transmembrane region" description="Helical" evidence="8">
    <location>
        <begin position="108"/>
        <end position="129"/>
    </location>
</feature>
<feature type="transmembrane region" description="Helical" evidence="8">
    <location>
        <begin position="270"/>
        <end position="290"/>
    </location>
</feature>
<evidence type="ECO:0000313" key="11">
    <source>
        <dbReference type="Proteomes" id="UP000636949"/>
    </source>
</evidence>
<feature type="transmembrane region" description="Helical" evidence="8">
    <location>
        <begin position="15"/>
        <end position="35"/>
    </location>
</feature>
<proteinExistence type="inferred from homology"/>
<reference evidence="10" key="1">
    <citation type="journal article" date="2014" name="Int. J. Syst. Evol. Microbiol.">
        <title>Complete genome sequence of Corynebacterium casei LMG S-19264T (=DSM 44701T), isolated from a smear-ripened cheese.</title>
        <authorList>
            <consortium name="US DOE Joint Genome Institute (JGI-PGF)"/>
            <person name="Walter F."/>
            <person name="Albersmeier A."/>
            <person name="Kalinowski J."/>
            <person name="Ruckert C."/>
        </authorList>
    </citation>
    <scope>NUCLEOTIDE SEQUENCE</scope>
    <source>
        <strain evidence="10">CGMCC 1.15758</strain>
    </source>
</reference>
<accession>A0A8J3E8T8</accession>
<dbReference type="InterPro" id="IPR036259">
    <property type="entry name" value="MFS_trans_sf"/>
</dbReference>
<feature type="transmembrane region" description="Helical" evidence="8">
    <location>
        <begin position="141"/>
        <end position="159"/>
    </location>
</feature>
<dbReference type="PANTHER" id="PTHR42718:SF9">
    <property type="entry name" value="MAJOR FACILITATOR SUPERFAMILY MULTIDRUG TRANSPORTER MFSC"/>
    <property type="match status" value="1"/>
</dbReference>
<dbReference type="AlphaFoldDB" id="A0A8J3E8T8"/>
<keyword evidence="3" id="KW-0813">Transport</keyword>
<dbReference type="GO" id="GO:0005886">
    <property type="term" value="C:plasma membrane"/>
    <property type="evidence" value="ECO:0007669"/>
    <property type="project" value="UniProtKB-SubCell"/>
</dbReference>
<feature type="transmembrane region" description="Helical" evidence="8">
    <location>
        <begin position="55"/>
        <end position="75"/>
    </location>
</feature>
<dbReference type="InterPro" id="IPR020846">
    <property type="entry name" value="MFS_dom"/>
</dbReference>